<keyword evidence="3" id="KW-0489">Methyltransferase</keyword>
<dbReference type="PROSITE" id="PS50867">
    <property type="entry name" value="PRE_SET"/>
    <property type="match status" value="1"/>
</dbReference>
<sequence>MNDDFSHHDHTVMYISENVPGPSENSLEYNKIVEDFNSQLTNKCNCDHVCEPPICSCLQQSESRNYVLSDSDKNLFFLNETRMKDDVISPVIECNDLCSCDANCGNRVVQKGPLKCLYVGMCTNENKGLGLFCNDVIPKGTFVCEYAGEVITRAQANIRQQHNILNGEMNYIFCLNEHSNDVITQTFVDPSKLGNIGRYANHSCDPNCIIVPVRVNIPIPKLALFATSNISPHTEITFNYGSSNSTDLVPAIVDRTKCVCNTSKCKGWLPYQMF</sequence>
<dbReference type="InterPro" id="IPR007728">
    <property type="entry name" value="Pre-SET_dom"/>
</dbReference>
<reference evidence="11 12" key="1">
    <citation type="submission" date="2024-06" db="EMBL/GenBank/DDBJ databases">
        <title>A chromosome-level genome assembly of beet webworm, Loxostege sticticalis.</title>
        <authorList>
            <person name="Zhang Y."/>
        </authorList>
    </citation>
    <scope>NUCLEOTIDE SEQUENCE [LARGE SCALE GENOMIC DNA]</scope>
    <source>
        <strain evidence="11">AQ028</strain>
        <tissue evidence="11">Male pupae</tissue>
    </source>
</reference>
<feature type="domain" description="Post-SET" evidence="10">
    <location>
        <begin position="254"/>
        <end position="270"/>
    </location>
</feature>
<evidence type="ECO:0000259" key="9">
    <source>
        <dbReference type="PROSITE" id="PS50867"/>
    </source>
</evidence>
<gene>
    <name evidence="11" type="ORF">ABMA28_011899</name>
</gene>
<dbReference type="GO" id="GO:0032259">
    <property type="term" value="P:methylation"/>
    <property type="evidence" value="ECO:0007669"/>
    <property type="project" value="UniProtKB-KW"/>
</dbReference>
<dbReference type="InterPro" id="IPR050973">
    <property type="entry name" value="H3K9_Histone-Lys_N-MTase"/>
</dbReference>
<evidence type="ECO:0000259" key="8">
    <source>
        <dbReference type="PROSITE" id="PS50280"/>
    </source>
</evidence>
<keyword evidence="5" id="KW-0949">S-adenosyl-L-methionine</keyword>
<dbReference type="SUPFAM" id="SSF82199">
    <property type="entry name" value="SET domain"/>
    <property type="match status" value="1"/>
</dbReference>
<evidence type="ECO:0000256" key="4">
    <source>
        <dbReference type="ARBA" id="ARBA00022679"/>
    </source>
</evidence>
<comment type="caution">
    <text evidence="11">The sequence shown here is derived from an EMBL/GenBank/DDBJ whole genome shotgun (WGS) entry which is preliminary data.</text>
</comment>
<dbReference type="Gene3D" id="2.170.270.10">
    <property type="entry name" value="SET domain"/>
    <property type="match status" value="1"/>
</dbReference>
<dbReference type="InterPro" id="IPR001214">
    <property type="entry name" value="SET_dom"/>
</dbReference>
<evidence type="ECO:0000313" key="11">
    <source>
        <dbReference type="EMBL" id="KAL0849981.1"/>
    </source>
</evidence>
<dbReference type="AlphaFoldDB" id="A0ABD0TL85"/>
<dbReference type="GO" id="GO:0005694">
    <property type="term" value="C:chromosome"/>
    <property type="evidence" value="ECO:0007669"/>
    <property type="project" value="UniProtKB-SubCell"/>
</dbReference>
<dbReference type="EMBL" id="JBEDNZ010000003">
    <property type="protein sequence ID" value="KAL0849981.1"/>
    <property type="molecule type" value="Genomic_DNA"/>
</dbReference>
<evidence type="ECO:0008006" key="13">
    <source>
        <dbReference type="Google" id="ProtNLM"/>
    </source>
</evidence>
<dbReference type="GO" id="GO:0008276">
    <property type="term" value="F:protein methyltransferase activity"/>
    <property type="evidence" value="ECO:0007669"/>
    <property type="project" value="UniProtKB-ARBA"/>
</dbReference>
<keyword evidence="6" id="KW-0479">Metal-binding</keyword>
<dbReference type="SMART" id="SM00317">
    <property type="entry name" value="SET"/>
    <property type="match status" value="1"/>
</dbReference>
<keyword evidence="4" id="KW-0808">Transferase</keyword>
<accession>A0ABD0TL85</accession>
<proteinExistence type="predicted"/>
<dbReference type="GO" id="GO:0008170">
    <property type="term" value="F:N-methyltransferase activity"/>
    <property type="evidence" value="ECO:0007669"/>
    <property type="project" value="UniProtKB-ARBA"/>
</dbReference>
<feature type="domain" description="Pre-SET" evidence="9">
    <location>
        <begin position="42"/>
        <end position="112"/>
    </location>
</feature>
<evidence type="ECO:0000256" key="2">
    <source>
        <dbReference type="ARBA" id="ARBA00022454"/>
    </source>
</evidence>
<dbReference type="PROSITE" id="PS50868">
    <property type="entry name" value="POST_SET"/>
    <property type="match status" value="1"/>
</dbReference>
<evidence type="ECO:0000256" key="5">
    <source>
        <dbReference type="ARBA" id="ARBA00022691"/>
    </source>
</evidence>
<protein>
    <recommendedName>
        <fullName evidence="13">Histone-lysine N-methyltransferase SETMAR</fullName>
    </recommendedName>
</protein>
<keyword evidence="2" id="KW-0158">Chromosome</keyword>
<evidence type="ECO:0000256" key="1">
    <source>
        <dbReference type="ARBA" id="ARBA00004286"/>
    </source>
</evidence>
<dbReference type="PANTHER" id="PTHR46223:SF3">
    <property type="entry name" value="HISTONE-LYSINE N-METHYLTRANSFERASE SET-23"/>
    <property type="match status" value="1"/>
</dbReference>
<comment type="subcellular location">
    <subcellularLocation>
        <location evidence="1">Chromosome</location>
    </subcellularLocation>
</comment>
<dbReference type="InterPro" id="IPR003616">
    <property type="entry name" value="Post-SET_dom"/>
</dbReference>
<dbReference type="GO" id="GO:0008757">
    <property type="term" value="F:S-adenosylmethionine-dependent methyltransferase activity"/>
    <property type="evidence" value="ECO:0007669"/>
    <property type="project" value="UniProtKB-ARBA"/>
</dbReference>
<evidence type="ECO:0000313" key="12">
    <source>
        <dbReference type="Proteomes" id="UP001549921"/>
    </source>
</evidence>
<dbReference type="PROSITE" id="PS50280">
    <property type="entry name" value="SET"/>
    <property type="match status" value="1"/>
</dbReference>
<keyword evidence="7" id="KW-0862">Zinc</keyword>
<evidence type="ECO:0000256" key="3">
    <source>
        <dbReference type="ARBA" id="ARBA00022603"/>
    </source>
</evidence>
<evidence type="ECO:0000256" key="7">
    <source>
        <dbReference type="ARBA" id="ARBA00022833"/>
    </source>
</evidence>
<evidence type="ECO:0000256" key="6">
    <source>
        <dbReference type="ARBA" id="ARBA00022723"/>
    </source>
</evidence>
<name>A0ABD0TL85_LOXSC</name>
<feature type="domain" description="SET" evidence="8">
    <location>
        <begin position="115"/>
        <end position="241"/>
    </location>
</feature>
<dbReference type="GO" id="GO:0046872">
    <property type="term" value="F:metal ion binding"/>
    <property type="evidence" value="ECO:0007669"/>
    <property type="project" value="UniProtKB-KW"/>
</dbReference>
<dbReference type="Pfam" id="PF05033">
    <property type="entry name" value="Pre-SET"/>
    <property type="match status" value="1"/>
</dbReference>
<dbReference type="InterPro" id="IPR046341">
    <property type="entry name" value="SET_dom_sf"/>
</dbReference>
<dbReference type="Pfam" id="PF00856">
    <property type="entry name" value="SET"/>
    <property type="match status" value="1"/>
</dbReference>
<organism evidence="11 12">
    <name type="scientific">Loxostege sticticalis</name>
    <name type="common">Beet webworm moth</name>
    <dbReference type="NCBI Taxonomy" id="481309"/>
    <lineage>
        <taxon>Eukaryota</taxon>
        <taxon>Metazoa</taxon>
        <taxon>Ecdysozoa</taxon>
        <taxon>Arthropoda</taxon>
        <taxon>Hexapoda</taxon>
        <taxon>Insecta</taxon>
        <taxon>Pterygota</taxon>
        <taxon>Neoptera</taxon>
        <taxon>Endopterygota</taxon>
        <taxon>Lepidoptera</taxon>
        <taxon>Glossata</taxon>
        <taxon>Ditrysia</taxon>
        <taxon>Pyraloidea</taxon>
        <taxon>Crambidae</taxon>
        <taxon>Pyraustinae</taxon>
        <taxon>Loxostege</taxon>
    </lineage>
</organism>
<dbReference type="Proteomes" id="UP001549921">
    <property type="component" value="Unassembled WGS sequence"/>
</dbReference>
<evidence type="ECO:0000259" key="10">
    <source>
        <dbReference type="PROSITE" id="PS50868"/>
    </source>
</evidence>
<dbReference type="PANTHER" id="PTHR46223">
    <property type="entry name" value="HISTONE-LYSINE N-METHYLTRANSFERASE SUV39H"/>
    <property type="match status" value="1"/>
</dbReference>